<proteinExistence type="predicted"/>
<reference evidence="1 2" key="1">
    <citation type="submission" date="2020-05" db="EMBL/GenBank/DDBJ databases">
        <title>The draft genome sequence of Maribacter arenosus CAU 1321.</title>
        <authorList>
            <person name="Mu L."/>
        </authorList>
    </citation>
    <scope>NUCLEOTIDE SEQUENCE [LARGE SCALE GENOMIC DNA]</scope>
    <source>
        <strain evidence="1 2">CAU 1321</strain>
    </source>
</reference>
<evidence type="ECO:0008006" key="3">
    <source>
        <dbReference type="Google" id="ProtNLM"/>
    </source>
</evidence>
<protein>
    <recommendedName>
        <fullName evidence="3">Lipoprotein</fullName>
    </recommendedName>
</protein>
<accession>A0ABR7V8Z3</accession>
<dbReference type="Proteomes" id="UP000598350">
    <property type="component" value="Unassembled WGS sequence"/>
</dbReference>
<dbReference type="RefSeq" id="WP_188313277.1">
    <property type="nucleotide sequence ID" value="NZ_JABTCG010000002.1"/>
</dbReference>
<evidence type="ECO:0000313" key="1">
    <source>
        <dbReference type="EMBL" id="MBD0850134.1"/>
    </source>
</evidence>
<keyword evidence="2" id="KW-1185">Reference proteome</keyword>
<sequence>MKKTAVIMAAILSLVISCKETNKENPAEEKTKVETIDYESHSTMFHEPNETWVNEIMLNNGLKWSANTETTDGVREMLILIEDNKTTTTVDYKNLGVALNNVKNMVVKECTMKGASHDNLHVWLHPLIDKIALLQKVENPEEGSQLTSSIQEHLEAYYDYFE</sequence>
<evidence type="ECO:0000313" key="2">
    <source>
        <dbReference type="Proteomes" id="UP000598350"/>
    </source>
</evidence>
<organism evidence="1 2">
    <name type="scientific">Maribacter arenosus</name>
    <dbReference type="NCBI Taxonomy" id="1854708"/>
    <lineage>
        <taxon>Bacteria</taxon>
        <taxon>Pseudomonadati</taxon>
        <taxon>Bacteroidota</taxon>
        <taxon>Flavobacteriia</taxon>
        <taxon>Flavobacteriales</taxon>
        <taxon>Flavobacteriaceae</taxon>
        <taxon>Maribacter</taxon>
    </lineage>
</organism>
<dbReference type="EMBL" id="JABTCG010000002">
    <property type="protein sequence ID" value="MBD0850134.1"/>
    <property type="molecule type" value="Genomic_DNA"/>
</dbReference>
<gene>
    <name evidence="1" type="ORF">HPE63_05585</name>
</gene>
<name>A0ABR7V8Z3_9FLAO</name>
<dbReference type="PROSITE" id="PS51257">
    <property type="entry name" value="PROKAR_LIPOPROTEIN"/>
    <property type="match status" value="1"/>
</dbReference>
<comment type="caution">
    <text evidence="1">The sequence shown here is derived from an EMBL/GenBank/DDBJ whole genome shotgun (WGS) entry which is preliminary data.</text>
</comment>